<keyword evidence="1" id="KW-0732">Signal</keyword>
<organism evidence="2">
    <name type="scientific">Kitasatospora sp. CMC57</name>
    <dbReference type="NCBI Taxonomy" id="3231513"/>
    <lineage>
        <taxon>Bacteria</taxon>
        <taxon>Bacillati</taxon>
        <taxon>Actinomycetota</taxon>
        <taxon>Actinomycetes</taxon>
        <taxon>Kitasatosporales</taxon>
        <taxon>Streptomycetaceae</taxon>
        <taxon>Kitasatospora</taxon>
    </lineage>
</organism>
<evidence type="ECO:0000256" key="1">
    <source>
        <dbReference type="SAM" id="SignalP"/>
    </source>
</evidence>
<sequence length="144" mass="15332">MRRRAPLLVALALLVGTAGCAGSSRTDEDFRHKASQTLESAVSASRTITTGVDAAAAGRLTAAYTSVLVREADRDLSAVAEGFLSRQPPSAESDQLRDRVSELLRRAEQEADPLRIAVERGQTAPTAPLAAVADLMEQEQEAMK</sequence>
<evidence type="ECO:0000313" key="2">
    <source>
        <dbReference type="EMBL" id="BFP45237.1"/>
    </source>
</evidence>
<accession>A0AB33JQK0</accession>
<gene>
    <name evidence="2" type="ORF">KCMC57_16050</name>
</gene>
<name>A0AB33JQK0_9ACTN</name>
<dbReference type="EMBL" id="AP035881">
    <property type="protein sequence ID" value="BFP45237.1"/>
    <property type="molecule type" value="Genomic_DNA"/>
</dbReference>
<dbReference type="RefSeq" id="WP_407987758.1">
    <property type="nucleotide sequence ID" value="NZ_AP035881.2"/>
</dbReference>
<feature type="signal peptide" evidence="1">
    <location>
        <begin position="1"/>
        <end position="21"/>
    </location>
</feature>
<dbReference type="AlphaFoldDB" id="A0AB33JQK0"/>
<proteinExistence type="predicted"/>
<evidence type="ECO:0008006" key="3">
    <source>
        <dbReference type="Google" id="ProtNLM"/>
    </source>
</evidence>
<dbReference type="PROSITE" id="PS51257">
    <property type="entry name" value="PROKAR_LIPOPROTEIN"/>
    <property type="match status" value="1"/>
</dbReference>
<feature type="chain" id="PRO_5044316196" description="Lipoprotein" evidence="1">
    <location>
        <begin position="22"/>
        <end position="144"/>
    </location>
</feature>
<reference evidence="2" key="1">
    <citation type="submission" date="2024-07" db="EMBL/GenBank/DDBJ databases">
        <title>Complete genome sequences of cellulolytic bacteria, Kitasatospora sp. CMC57 and Streptomyces sp. CMC78, isolated from Japanese agricultural soil.</title>
        <authorList>
            <person name="Hashimoto T."/>
            <person name="Ito M."/>
            <person name="Iwamoto M."/>
            <person name="Fukahori D."/>
            <person name="Shoda T."/>
            <person name="Sakoda M."/>
            <person name="Morohoshi T."/>
            <person name="Mitsuboshi M."/>
            <person name="Nishizawa T."/>
        </authorList>
    </citation>
    <scope>NUCLEOTIDE SEQUENCE</scope>
    <source>
        <strain evidence="2">CMC57</strain>
    </source>
</reference>
<protein>
    <recommendedName>
        <fullName evidence="3">Lipoprotein</fullName>
    </recommendedName>
</protein>